<evidence type="ECO:0000256" key="2">
    <source>
        <dbReference type="SAM" id="MobiDB-lite"/>
    </source>
</evidence>
<dbReference type="Proteomes" id="UP000007879">
    <property type="component" value="Unassembled WGS sequence"/>
</dbReference>
<protein>
    <recommendedName>
        <fullName evidence="3">Complex 1 LYR protein domain-containing protein</fullName>
    </recommendedName>
</protein>
<dbReference type="Pfam" id="PF05347">
    <property type="entry name" value="Complex1_LYR"/>
    <property type="match status" value="1"/>
</dbReference>
<dbReference type="EnsemblMetazoa" id="XM_003386812.3">
    <property type="protein sequence ID" value="XP_003386860.1"/>
    <property type="gene ID" value="LOC100633132"/>
</dbReference>
<evidence type="ECO:0000259" key="3">
    <source>
        <dbReference type="Pfam" id="PF05347"/>
    </source>
</evidence>
<dbReference type="InterPro" id="IPR040330">
    <property type="entry name" value="LYRM1"/>
</dbReference>
<dbReference type="OMA" id="KNWQSAS"/>
<dbReference type="PANTHER" id="PTHR14273:SF0">
    <property type="entry name" value="LYR MOTIF-CONTAINING PROTEIN 1"/>
    <property type="match status" value="1"/>
</dbReference>
<keyword evidence="5" id="KW-1185">Reference proteome</keyword>
<dbReference type="InterPro" id="IPR045294">
    <property type="entry name" value="Complex1_LYR_LYRM1"/>
</dbReference>
<dbReference type="EnsemblMetazoa" id="Aqu2.1.30898_001">
    <property type="protein sequence ID" value="Aqu2.1.30898_001"/>
    <property type="gene ID" value="Aqu2.1.30898"/>
</dbReference>
<gene>
    <name evidence="4" type="primary">100633132</name>
</gene>
<dbReference type="InParanoid" id="A0A1X7USY9"/>
<evidence type="ECO:0000313" key="4">
    <source>
        <dbReference type="EnsemblMetazoa" id="Aqu2.1.30898_001"/>
    </source>
</evidence>
<dbReference type="AlphaFoldDB" id="A0A1X7USY9"/>
<dbReference type="OrthoDB" id="275715at2759"/>
<proteinExistence type="inferred from homology"/>
<sequence>MSSSREVLSLYRRILSLARVWRATVESDSVIERKYIKEEARRLFHKNKYLQDPLEIRGCIEEAKSRIDLALHYNNPYPRLVNFPQTFVPASKHKRAQKRQTNQSKPIYINSQE</sequence>
<feature type="region of interest" description="Disordered" evidence="2">
    <location>
        <begin position="91"/>
        <end position="113"/>
    </location>
</feature>
<dbReference type="InterPro" id="IPR008011">
    <property type="entry name" value="Complex1_LYR_dom"/>
</dbReference>
<dbReference type="KEGG" id="aqu:100633132"/>
<dbReference type="eggNOG" id="ENOG502S0XV">
    <property type="taxonomic scope" value="Eukaryota"/>
</dbReference>
<organism evidence="4">
    <name type="scientific">Amphimedon queenslandica</name>
    <name type="common">Sponge</name>
    <dbReference type="NCBI Taxonomy" id="400682"/>
    <lineage>
        <taxon>Eukaryota</taxon>
        <taxon>Metazoa</taxon>
        <taxon>Porifera</taxon>
        <taxon>Demospongiae</taxon>
        <taxon>Heteroscleromorpha</taxon>
        <taxon>Haplosclerida</taxon>
        <taxon>Niphatidae</taxon>
        <taxon>Amphimedon</taxon>
    </lineage>
</organism>
<dbReference type="PANTHER" id="PTHR14273">
    <property type="entry name" value="LYR MOTIF-CONTAINING PROTEIN 1"/>
    <property type="match status" value="1"/>
</dbReference>
<dbReference type="CDD" id="cd20261">
    <property type="entry name" value="Complex1_LYR_LYRM1"/>
    <property type="match status" value="1"/>
</dbReference>
<feature type="compositionally biased region" description="Polar residues" evidence="2">
    <location>
        <begin position="99"/>
        <end position="113"/>
    </location>
</feature>
<feature type="domain" description="Complex 1 LYR protein" evidence="3">
    <location>
        <begin position="5"/>
        <end position="68"/>
    </location>
</feature>
<accession>A0A1X7USY9</accession>
<dbReference type="GO" id="GO:0005739">
    <property type="term" value="C:mitochondrion"/>
    <property type="evidence" value="ECO:0007669"/>
    <property type="project" value="TreeGrafter"/>
</dbReference>
<evidence type="ECO:0000313" key="5">
    <source>
        <dbReference type="Proteomes" id="UP000007879"/>
    </source>
</evidence>
<name>A0A1X7USY9_AMPQE</name>
<reference evidence="4" key="2">
    <citation type="submission" date="2017-05" db="UniProtKB">
        <authorList>
            <consortium name="EnsemblMetazoa"/>
        </authorList>
    </citation>
    <scope>IDENTIFICATION</scope>
</reference>
<dbReference type="STRING" id="400682.A0A1X7USY9"/>
<reference evidence="5" key="1">
    <citation type="journal article" date="2010" name="Nature">
        <title>The Amphimedon queenslandica genome and the evolution of animal complexity.</title>
        <authorList>
            <person name="Srivastava M."/>
            <person name="Simakov O."/>
            <person name="Chapman J."/>
            <person name="Fahey B."/>
            <person name="Gauthier M.E."/>
            <person name="Mitros T."/>
            <person name="Richards G.S."/>
            <person name="Conaco C."/>
            <person name="Dacre M."/>
            <person name="Hellsten U."/>
            <person name="Larroux C."/>
            <person name="Putnam N.H."/>
            <person name="Stanke M."/>
            <person name="Adamska M."/>
            <person name="Darling A."/>
            <person name="Degnan S.M."/>
            <person name="Oakley T.H."/>
            <person name="Plachetzki D.C."/>
            <person name="Zhai Y."/>
            <person name="Adamski M."/>
            <person name="Calcino A."/>
            <person name="Cummins S.F."/>
            <person name="Goodstein D.M."/>
            <person name="Harris C."/>
            <person name="Jackson D.J."/>
            <person name="Leys S.P."/>
            <person name="Shu S."/>
            <person name="Woodcroft B.J."/>
            <person name="Vervoort M."/>
            <person name="Kosik K.S."/>
            <person name="Manning G."/>
            <person name="Degnan B.M."/>
            <person name="Rokhsar D.S."/>
        </authorList>
    </citation>
    <scope>NUCLEOTIDE SEQUENCE [LARGE SCALE GENOMIC DNA]</scope>
</reference>
<comment type="similarity">
    <text evidence="1">Belongs to the complex I LYR family.</text>
</comment>
<evidence type="ECO:0000256" key="1">
    <source>
        <dbReference type="ARBA" id="ARBA00009508"/>
    </source>
</evidence>